<organism evidence="2 3">
    <name type="scientific">Portunus trituberculatus</name>
    <name type="common">Swimming crab</name>
    <name type="synonym">Neptunus trituberculatus</name>
    <dbReference type="NCBI Taxonomy" id="210409"/>
    <lineage>
        <taxon>Eukaryota</taxon>
        <taxon>Metazoa</taxon>
        <taxon>Ecdysozoa</taxon>
        <taxon>Arthropoda</taxon>
        <taxon>Crustacea</taxon>
        <taxon>Multicrustacea</taxon>
        <taxon>Malacostraca</taxon>
        <taxon>Eumalacostraca</taxon>
        <taxon>Eucarida</taxon>
        <taxon>Decapoda</taxon>
        <taxon>Pleocyemata</taxon>
        <taxon>Brachyura</taxon>
        <taxon>Eubrachyura</taxon>
        <taxon>Portunoidea</taxon>
        <taxon>Portunidae</taxon>
        <taxon>Portuninae</taxon>
        <taxon>Portunus</taxon>
    </lineage>
</organism>
<protein>
    <submittedName>
        <fullName evidence="2">Uncharacterized protein</fullName>
    </submittedName>
</protein>
<reference evidence="2 3" key="1">
    <citation type="submission" date="2019-05" db="EMBL/GenBank/DDBJ databases">
        <title>Another draft genome of Portunus trituberculatus and its Hox gene families provides insights of decapod evolution.</title>
        <authorList>
            <person name="Jeong J.-H."/>
            <person name="Song I."/>
            <person name="Kim S."/>
            <person name="Choi T."/>
            <person name="Kim D."/>
            <person name="Ryu S."/>
            <person name="Kim W."/>
        </authorList>
    </citation>
    <scope>NUCLEOTIDE SEQUENCE [LARGE SCALE GENOMIC DNA]</scope>
    <source>
        <tissue evidence="2">Muscle</tissue>
    </source>
</reference>
<evidence type="ECO:0000313" key="2">
    <source>
        <dbReference type="EMBL" id="MPC15967.1"/>
    </source>
</evidence>
<evidence type="ECO:0000256" key="1">
    <source>
        <dbReference type="SAM" id="MobiDB-lite"/>
    </source>
</evidence>
<gene>
    <name evidence="2" type="ORF">E2C01_008773</name>
</gene>
<proteinExistence type="predicted"/>
<sequence length="124" mass="13086">MGYRGYFLGCLLSQSPPARKPSPRMKEAQPTLGPWTGFEPVRLETPRTPKHACGSGKVARQVQGASWRAGQLSIYVGHGETRVQQRIAIAGRGQCAGAGVQAGHVGEAAGGRAVGRVQVQGHDE</sequence>
<name>A0A5B7D1P6_PORTR</name>
<keyword evidence="3" id="KW-1185">Reference proteome</keyword>
<comment type="caution">
    <text evidence="2">The sequence shown here is derived from an EMBL/GenBank/DDBJ whole genome shotgun (WGS) entry which is preliminary data.</text>
</comment>
<dbReference type="EMBL" id="VSRR010000467">
    <property type="protein sequence ID" value="MPC15967.1"/>
    <property type="molecule type" value="Genomic_DNA"/>
</dbReference>
<dbReference type="Proteomes" id="UP000324222">
    <property type="component" value="Unassembled WGS sequence"/>
</dbReference>
<feature type="region of interest" description="Disordered" evidence="1">
    <location>
        <begin position="14"/>
        <end position="57"/>
    </location>
</feature>
<evidence type="ECO:0000313" key="3">
    <source>
        <dbReference type="Proteomes" id="UP000324222"/>
    </source>
</evidence>
<accession>A0A5B7D1P6</accession>
<dbReference type="AlphaFoldDB" id="A0A5B7D1P6"/>